<feature type="non-terminal residue" evidence="1">
    <location>
        <position position="1"/>
    </location>
</feature>
<organism evidence="1">
    <name type="scientific">Trepomonas sp. PC1</name>
    <dbReference type="NCBI Taxonomy" id="1076344"/>
    <lineage>
        <taxon>Eukaryota</taxon>
        <taxon>Metamonada</taxon>
        <taxon>Diplomonadida</taxon>
        <taxon>Hexamitidae</taxon>
        <taxon>Hexamitinae</taxon>
        <taxon>Trepomonas</taxon>
    </lineage>
</organism>
<protein>
    <recommendedName>
        <fullName evidence="2">Coatomer subunit delta</fullName>
    </recommendedName>
</protein>
<sequence length="240" mass="27587">AAIFKEDQTILCSKLYIPKQRSTTASILDTVAKQIFQQQQQNGTLQIEDMFVIYEIVQDQLVLIITEEKANLLDANVLLEILGQSIESANDPFESLMLLDELSIGGVPNQFLIQQQNIRARLEMHSDAEVKYLEERKIKEKQAEETRKLREAELNKEQGNGLVDQGLRFLGLSKPKVQQGHGIEESDLLRMRMKANQPVIQEAVKEESESESDEEFKIKKKVEEEVLPQRQRKGKQLKIR</sequence>
<reference evidence="1" key="1">
    <citation type="submission" date="2015-07" db="EMBL/GenBank/DDBJ databases">
        <title>Adaptation to a free-living lifestyle via gene acquisitions in the diplomonad Trepomonas sp. PC1.</title>
        <authorList>
            <person name="Xu F."/>
            <person name="Jerlstrom-Hultqvist J."/>
            <person name="Kolisko M."/>
            <person name="Simpson A.G.B."/>
            <person name="Roger A.J."/>
            <person name="Svard S.G."/>
            <person name="Andersson J.O."/>
        </authorList>
    </citation>
    <scope>NUCLEOTIDE SEQUENCE</scope>
    <source>
        <strain evidence="1">PC1</strain>
    </source>
</reference>
<proteinExistence type="predicted"/>
<feature type="non-terminal residue" evidence="1">
    <location>
        <position position="240"/>
    </location>
</feature>
<evidence type="ECO:0000313" key="1">
    <source>
        <dbReference type="EMBL" id="JAP91941.1"/>
    </source>
</evidence>
<dbReference type="EMBL" id="GDID01004665">
    <property type="protein sequence ID" value="JAP91941.1"/>
    <property type="molecule type" value="Transcribed_RNA"/>
</dbReference>
<dbReference type="AlphaFoldDB" id="A0A146K8T7"/>
<gene>
    <name evidence="1" type="ORF">TPC1_16275</name>
</gene>
<evidence type="ECO:0008006" key="2">
    <source>
        <dbReference type="Google" id="ProtNLM"/>
    </source>
</evidence>
<accession>A0A146K8T7</accession>
<name>A0A146K8T7_9EUKA</name>